<dbReference type="SMART" id="SM00448">
    <property type="entry name" value="REC"/>
    <property type="match status" value="1"/>
</dbReference>
<dbReference type="SUPFAM" id="SSF47384">
    <property type="entry name" value="Homodimeric domain of signal transducing histidine kinase"/>
    <property type="match status" value="1"/>
</dbReference>
<dbReference type="Gene3D" id="3.30.565.10">
    <property type="entry name" value="Histidine kinase-like ATPase, C-terminal domain"/>
    <property type="match status" value="1"/>
</dbReference>
<evidence type="ECO:0000256" key="7">
    <source>
        <dbReference type="SAM" id="Coils"/>
    </source>
</evidence>
<feature type="domain" description="Response regulatory" evidence="9">
    <location>
        <begin position="344"/>
        <end position="465"/>
    </location>
</feature>
<dbReference type="InterPro" id="IPR004358">
    <property type="entry name" value="Sig_transdc_His_kin-like_C"/>
</dbReference>
<dbReference type="Gene3D" id="1.10.287.130">
    <property type="match status" value="1"/>
</dbReference>
<evidence type="ECO:0000259" key="9">
    <source>
        <dbReference type="PROSITE" id="PS50110"/>
    </source>
</evidence>
<evidence type="ECO:0000256" key="1">
    <source>
        <dbReference type="ARBA" id="ARBA00000085"/>
    </source>
</evidence>
<dbReference type="InterPro" id="IPR036097">
    <property type="entry name" value="HisK_dim/P_sf"/>
</dbReference>
<accession>A0A3B1B4E4</accession>
<dbReference type="AlphaFoldDB" id="A0A3B1B4E4"/>
<dbReference type="Pfam" id="PF00072">
    <property type="entry name" value="Response_reg"/>
    <property type="match status" value="1"/>
</dbReference>
<dbReference type="Gene3D" id="3.40.50.2300">
    <property type="match status" value="1"/>
</dbReference>
<dbReference type="EC" id="2.7.13.3" evidence="2"/>
<dbReference type="InterPro" id="IPR050736">
    <property type="entry name" value="Sensor_HK_Regulatory"/>
</dbReference>
<keyword evidence="4" id="KW-0808">Transferase</keyword>
<organism evidence="10">
    <name type="scientific">hydrothermal vent metagenome</name>
    <dbReference type="NCBI Taxonomy" id="652676"/>
    <lineage>
        <taxon>unclassified sequences</taxon>
        <taxon>metagenomes</taxon>
        <taxon>ecological metagenomes</taxon>
    </lineage>
</organism>
<evidence type="ECO:0000256" key="4">
    <source>
        <dbReference type="ARBA" id="ARBA00022679"/>
    </source>
</evidence>
<dbReference type="InterPro" id="IPR005467">
    <property type="entry name" value="His_kinase_dom"/>
</dbReference>
<dbReference type="SUPFAM" id="SSF55874">
    <property type="entry name" value="ATPase domain of HSP90 chaperone/DNA topoisomerase II/histidine kinase"/>
    <property type="match status" value="1"/>
</dbReference>
<dbReference type="SMART" id="SM00387">
    <property type="entry name" value="HATPase_c"/>
    <property type="match status" value="1"/>
</dbReference>
<dbReference type="FunFam" id="3.30.565.10:FF:000049">
    <property type="entry name" value="Two-component sensor histidine kinase"/>
    <property type="match status" value="1"/>
</dbReference>
<dbReference type="PROSITE" id="PS50109">
    <property type="entry name" value="HIS_KIN"/>
    <property type="match status" value="1"/>
</dbReference>
<feature type="domain" description="Histidine kinase" evidence="8">
    <location>
        <begin position="106"/>
        <end position="319"/>
    </location>
</feature>
<gene>
    <name evidence="10" type="ORF">MNBD_ALPHA03-807</name>
</gene>
<sequence>MCDQKSPHTNKDIEQLVTENARLNKILQVLMDRVEQEMDQQQDSFTIFQTAIKLEETVTQRTNELKDLNSRLMKELEERQKIEEKLQIAKKQAEEANKSKTAFLATASHDLRQPLNAARLFIGSLADADIGAKNAHYVARVGNSLDALDDLLSILLNISQLDSGGIIPRFCHFYLQDLLNRVVPDYSQSGQERGLDIHMVPSSCIVYSDPRFLETILRNFLSNAVRYTKKGGVLIGCRMRGGKIVIQVFDTGIGIKESQLDNIFEEFIQVHEDHTAGGRGIGLGLSIVRRISKLLEALVEVRSTIGKGSMFSIALPQGDRQKITRLYIDRASDAALSGNFTNRVIVVIDNDEDVLEGMTALLGKWGAEIISGISADICLAQLIEKDIIPDIIIADYHLNGDETGIKAIAEIHTELCGLSDGPIPAIVITSDRDPKLEKLLELNDLPLIHKPVAPAKLHALILHLLS</sequence>
<keyword evidence="6" id="KW-0902">Two-component regulatory system</keyword>
<name>A0A3B1B4E4_9ZZZZ</name>
<evidence type="ECO:0000256" key="6">
    <source>
        <dbReference type="ARBA" id="ARBA00023012"/>
    </source>
</evidence>
<dbReference type="EMBL" id="UOFW01000124">
    <property type="protein sequence ID" value="VAX05150.1"/>
    <property type="molecule type" value="Genomic_DNA"/>
</dbReference>
<dbReference type="GO" id="GO:0000155">
    <property type="term" value="F:phosphorelay sensor kinase activity"/>
    <property type="evidence" value="ECO:0007669"/>
    <property type="project" value="InterPro"/>
</dbReference>
<dbReference type="SMART" id="SM00388">
    <property type="entry name" value="HisKA"/>
    <property type="match status" value="1"/>
</dbReference>
<dbReference type="InterPro" id="IPR011006">
    <property type="entry name" value="CheY-like_superfamily"/>
</dbReference>
<dbReference type="Pfam" id="PF00512">
    <property type="entry name" value="HisKA"/>
    <property type="match status" value="1"/>
</dbReference>
<dbReference type="InterPro" id="IPR003661">
    <property type="entry name" value="HisK_dim/P_dom"/>
</dbReference>
<protein>
    <recommendedName>
        <fullName evidence="2">histidine kinase</fullName>
        <ecNumber evidence="2">2.7.13.3</ecNumber>
    </recommendedName>
</protein>
<keyword evidence="5" id="KW-0418">Kinase</keyword>
<comment type="catalytic activity">
    <reaction evidence="1">
        <text>ATP + protein L-histidine = ADP + protein N-phospho-L-histidine.</text>
        <dbReference type="EC" id="2.7.13.3"/>
    </reaction>
</comment>
<feature type="coiled-coil region" evidence="7">
    <location>
        <begin position="13"/>
        <end position="99"/>
    </location>
</feature>
<evidence type="ECO:0000259" key="8">
    <source>
        <dbReference type="PROSITE" id="PS50109"/>
    </source>
</evidence>
<dbReference type="PRINTS" id="PR00344">
    <property type="entry name" value="BCTRLSENSOR"/>
</dbReference>
<dbReference type="CDD" id="cd00082">
    <property type="entry name" value="HisKA"/>
    <property type="match status" value="1"/>
</dbReference>
<keyword evidence="7" id="KW-0175">Coiled coil</keyword>
<dbReference type="InterPro" id="IPR003594">
    <property type="entry name" value="HATPase_dom"/>
</dbReference>
<dbReference type="Pfam" id="PF02518">
    <property type="entry name" value="HATPase_c"/>
    <property type="match status" value="1"/>
</dbReference>
<evidence type="ECO:0000256" key="2">
    <source>
        <dbReference type="ARBA" id="ARBA00012438"/>
    </source>
</evidence>
<evidence type="ECO:0000256" key="3">
    <source>
        <dbReference type="ARBA" id="ARBA00022553"/>
    </source>
</evidence>
<dbReference type="PANTHER" id="PTHR43711">
    <property type="entry name" value="TWO-COMPONENT HISTIDINE KINASE"/>
    <property type="match status" value="1"/>
</dbReference>
<dbReference type="PROSITE" id="PS50110">
    <property type="entry name" value="RESPONSE_REGULATORY"/>
    <property type="match status" value="1"/>
</dbReference>
<evidence type="ECO:0000313" key="10">
    <source>
        <dbReference type="EMBL" id="VAX05150.1"/>
    </source>
</evidence>
<dbReference type="SUPFAM" id="SSF52172">
    <property type="entry name" value="CheY-like"/>
    <property type="match status" value="1"/>
</dbReference>
<proteinExistence type="predicted"/>
<dbReference type="InterPro" id="IPR001789">
    <property type="entry name" value="Sig_transdc_resp-reg_receiver"/>
</dbReference>
<evidence type="ECO:0000256" key="5">
    <source>
        <dbReference type="ARBA" id="ARBA00022777"/>
    </source>
</evidence>
<dbReference type="PANTHER" id="PTHR43711:SF1">
    <property type="entry name" value="HISTIDINE KINASE 1"/>
    <property type="match status" value="1"/>
</dbReference>
<keyword evidence="3" id="KW-0597">Phosphoprotein</keyword>
<reference evidence="10" key="1">
    <citation type="submission" date="2018-06" db="EMBL/GenBank/DDBJ databases">
        <authorList>
            <person name="Zhirakovskaya E."/>
        </authorList>
    </citation>
    <scope>NUCLEOTIDE SEQUENCE</scope>
</reference>
<dbReference type="InterPro" id="IPR036890">
    <property type="entry name" value="HATPase_C_sf"/>
</dbReference>